<dbReference type="CDD" id="cd22157">
    <property type="entry name" value="F-box_AtFBW1-like"/>
    <property type="match status" value="1"/>
</dbReference>
<dbReference type="SMART" id="SM00256">
    <property type="entry name" value="FBOX"/>
    <property type="match status" value="1"/>
</dbReference>
<organism evidence="2 3">
    <name type="scientific">Lolium multiflorum</name>
    <name type="common">Italian ryegrass</name>
    <name type="synonym">Lolium perenne subsp. multiflorum</name>
    <dbReference type="NCBI Taxonomy" id="4521"/>
    <lineage>
        <taxon>Eukaryota</taxon>
        <taxon>Viridiplantae</taxon>
        <taxon>Streptophyta</taxon>
        <taxon>Embryophyta</taxon>
        <taxon>Tracheophyta</taxon>
        <taxon>Spermatophyta</taxon>
        <taxon>Magnoliopsida</taxon>
        <taxon>Liliopsida</taxon>
        <taxon>Poales</taxon>
        <taxon>Poaceae</taxon>
        <taxon>BOP clade</taxon>
        <taxon>Pooideae</taxon>
        <taxon>Poodae</taxon>
        <taxon>Poeae</taxon>
        <taxon>Poeae Chloroplast Group 2 (Poeae type)</taxon>
        <taxon>Loliodinae</taxon>
        <taxon>Loliinae</taxon>
        <taxon>Lolium</taxon>
    </lineage>
</organism>
<dbReference type="InterPro" id="IPR017451">
    <property type="entry name" value="F-box-assoc_interact_dom"/>
</dbReference>
<dbReference type="AlphaFoldDB" id="A0AAD8RM03"/>
<dbReference type="Pfam" id="PF08268">
    <property type="entry name" value="FBA_3"/>
    <property type="match status" value="1"/>
</dbReference>
<name>A0AAD8RM03_LOLMU</name>
<dbReference type="InterPro" id="IPR013187">
    <property type="entry name" value="F-box-assoc_dom_typ3"/>
</dbReference>
<dbReference type="Pfam" id="PF00646">
    <property type="entry name" value="F-box"/>
    <property type="match status" value="1"/>
</dbReference>
<dbReference type="Proteomes" id="UP001231189">
    <property type="component" value="Unassembled WGS sequence"/>
</dbReference>
<dbReference type="PROSITE" id="PS50181">
    <property type="entry name" value="FBOX"/>
    <property type="match status" value="1"/>
</dbReference>
<dbReference type="InterPro" id="IPR036047">
    <property type="entry name" value="F-box-like_dom_sf"/>
</dbReference>
<dbReference type="PANTHER" id="PTHR31672:SF2">
    <property type="entry name" value="F-BOX DOMAIN-CONTAINING PROTEIN"/>
    <property type="match status" value="1"/>
</dbReference>
<feature type="domain" description="F-box" evidence="1">
    <location>
        <begin position="1"/>
        <end position="43"/>
    </location>
</feature>
<accession>A0AAD8RM03</accession>
<dbReference type="PANTHER" id="PTHR31672">
    <property type="entry name" value="BNACNNG10540D PROTEIN"/>
    <property type="match status" value="1"/>
</dbReference>
<dbReference type="EMBL" id="JAUUTY010000005">
    <property type="protein sequence ID" value="KAK1626186.1"/>
    <property type="molecule type" value="Genomic_DNA"/>
</dbReference>
<sequence>MESIAEEILREILLKLPTRDIARCRQVCWQWRRLLTDPLFLTLHGHAAHVVSGAGSEALLVSKTGYGAGMNPEIALFNLYSAMSMCRFADLDTVVYSPANVCNGFLCLVADLRDAPVVVCNPVTGEKLGIPAPPVVESISVVDWQVFAMGFSPSTREYKLFRLSFPETCKEDVFMDVCTLGDNGEWRRPRPRLNFSRHEMRSWPVLIDGKLYLVTHSMGYRMPFDGVLAIDVASEVVHAHGLPKKRTPAVQTAVDAMELHGRLCVAVQELDAPRPRLTFWVLMIDLHLVGSQNKKDDEGGDGWEMR</sequence>
<dbReference type="SUPFAM" id="SSF81383">
    <property type="entry name" value="F-box domain"/>
    <property type="match status" value="1"/>
</dbReference>
<keyword evidence="3" id="KW-1185">Reference proteome</keyword>
<evidence type="ECO:0000259" key="1">
    <source>
        <dbReference type="PROSITE" id="PS50181"/>
    </source>
</evidence>
<evidence type="ECO:0000313" key="3">
    <source>
        <dbReference type="Proteomes" id="UP001231189"/>
    </source>
</evidence>
<reference evidence="2" key="1">
    <citation type="submission" date="2023-07" db="EMBL/GenBank/DDBJ databases">
        <title>A chromosome-level genome assembly of Lolium multiflorum.</title>
        <authorList>
            <person name="Chen Y."/>
            <person name="Copetti D."/>
            <person name="Kolliker R."/>
            <person name="Studer B."/>
        </authorList>
    </citation>
    <scope>NUCLEOTIDE SEQUENCE</scope>
    <source>
        <strain evidence="2">02402/16</strain>
        <tissue evidence="2">Leaf</tissue>
    </source>
</reference>
<dbReference type="Gene3D" id="1.20.1280.50">
    <property type="match status" value="1"/>
</dbReference>
<dbReference type="InterPro" id="IPR050796">
    <property type="entry name" value="SCF_F-box_component"/>
</dbReference>
<evidence type="ECO:0000313" key="2">
    <source>
        <dbReference type="EMBL" id="KAK1626186.1"/>
    </source>
</evidence>
<gene>
    <name evidence="2" type="ORF">QYE76_000501</name>
</gene>
<dbReference type="InterPro" id="IPR001810">
    <property type="entry name" value="F-box_dom"/>
</dbReference>
<protein>
    <recommendedName>
        <fullName evidence="1">F-box domain-containing protein</fullName>
    </recommendedName>
</protein>
<dbReference type="NCBIfam" id="TIGR01640">
    <property type="entry name" value="F_box_assoc_1"/>
    <property type="match status" value="1"/>
</dbReference>
<proteinExistence type="predicted"/>
<comment type="caution">
    <text evidence="2">The sequence shown here is derived from an EMBL/GenBank/DDBJ whole genome shotgun (WGS) entry which is preliminary data.</text>
</comment>